<feature type="binding site" evidence="6">
    <location>
        <position position="74"/>
    </location>
    <ligand>
        <name>pyruvate</name>
        <dbReference type="ChEBI" id="CHEBI:15361"/>
    </ligand>
</feature>
<dbReference type="PIRSF" id="PIRSF001365">
    <property type="entry name" value="DHDPS"/>
    <property type="match status" value="1"/>
</dbReference>
<dbReference type="EMBL" id="JACCBU010000001">
    <property type="protein sequence ID" value="NYE72950.1"/>
    <property type="molecule type" value="Genomic_DNA"/>
</dbReference>
<accession>A0A7Y9I9W1</accession>
<dbReference type="RefSeq" id="WP_179754104.1">
    <property type="nucleotide sequence ID" value="NZ_JACCBU010000001.1"/>
</dbReference>
<dbReference type="CDD" id="cd00408">
    <property type="entry name" value="DHDPS-like"/>
    <property type="match status" value="1"/>
</dbReference>
<dbReference type="PANTHER" id="PTHR12128:SF66">
    <property type="entry name" value="4-HYDROXY-2-OXOGLUTARATE ALDOLASE, MITOCHONDRIAL"/>
    <property type="match status" value="1"/>
</dbReference>
<dbReference type="PROSITE" id="PS00666">
    <property type="entry name" value="DHDPS_2"/>
    <property type="match status" value="1"/>
</dbReference>
<feature type="binding site" evidence="6">
    <location>
        <position position="233"/>
    </location>
    <ligand>
        <name>pyruvate</name>
        <dbReference type="ChEBI" id="CHEBI:15361"/>
    </ligand>
</feature>
<evidence type="ECO:0000313" key="7">
    <source>
        <dbReference type="EMBL" id="NYE72950.1"/>
    </source>
</evidence>
<feature type="active site" description="Proton donor/acceptor" evidence="5">
    <location>
        <position position="162"/>
    </location>
</feature>
<keyword evidence="3" id="KW-0704">Schiff base</keyword>
<dbReference type="AlphaFoldDB" id="A0A7Y9I9W1"/>
<protein>
    <submittedName>
        <fullName evidence="7">Dihydrodipicolinate synthase/N-acetylneuraminate lyase</fullName>
    </submittedName>
</protein>
<comment type="caution">
    <text evidence="7">The sequence shown here is derived from an EMBL/GenBank/DDBJ whole genome shotgun (WGS) entry which is preliminary data.</text>
</comment>
<evidence type="ECO:0000256" key="2">
    <source>
        <dbReference type="ARBA" id="ARBA00023239"/>
    </source>
</evidence>
<evidence type="ECO:0000256" key="1">
    <source>
        <dbReference type="ARBA" id="ARBA00007592"/>
    </source>
</evidence>
<dbReference type="Pfam" id="PF00701">
    <property type="entry name" value="DHDPS"/>
    <property type="match status" value="1"/>
</dbReference>
<evidence type="ECO:0000256" key="3">
    <source>
        <dbReference type="ARBA" id="ARBA00023270"/>
    </source>
</evidence>
<gene>
    <name evidence="7" type="ORF">BKA15_004279</name>
</gene>
<dbReference type="Proteomes" id="UP000569914">
    <property type="component" value="Unassembled WGS sequence"/>
</dbReference>
<organism evidence="7 8">
    <name type="scientific">Microlunatus parietis</name>
    <dbReference type="NCBI Taxonomy" id="682979"/>
    <lineage>
        <taxon>Bacteria</taxon>
        <taxon>Bacillati</taxon>
        <taxon>Actinomycetota</taxon>
        <taxon>Actinomycetes</taxon>
        <taxon>Propionibacteriales</taxon>
        <taxon>Propionibacteriaceae</taxon>
        <taxon>Microlunatus</taxon>
    </lineage>
</organism>
<dbReference type="PANTHER" id="PTHR12128">
    <property type="entry name" value="DIHYDRODIPICOLINATE SYNTHASE"/>
    <property type="match status" value="1"/>
</dbReference>
<name>A0A7Y9I9W1_9ACTN</name>
<dbReference type="InterPro" id="IPR020625">
    <property type="entry name" value="Schiff_base-form_aldolases_AS"/>
</dbReference>
<evidence type="ECO:0000256" key="4">
    <source>
        <dbReference type="PIRNR" id="PIRNR001365"/>
    </source>
</evidence>
<reference evidence="7 8" key="1">
    <citation type="submission" date="2020-07" db="EMBL/GenBank/DDBJ databases">
        <title>Sequencing the genomes of 1000 actinobacteria strains.</title>
        <authorList>
            <person name="Klenk H.-P."/>
        </authorList>
    </citation>
    <scope>NUCLEOTIDE SEQUENCE [LARGE SCALE GENOMIC DNA]</scope>
    <source>
        <strain evidence="7 8">DSM 22083</strain>
    </source>
</reference>
<keyword evidence="2 4" id="KW-0456">Lyase</keyword>
<dbReference type="InterPro" id="IPR002220">
    <property type="entry name" value="DapA-like"/>
</dbReference>
<keyword evidence="8" id="KW-1185">Reference proteome</keyword>
<dbReference type="GO" id="GO:0044281">
    <property type="term" value="P:small molecule metabolic process"/>
    <property type="evidence" value="ECO:0007669"/>
    <property type="project" value="UniProtKB-ARBA"/>
</dbReference>
<dbReference type="Gene3D" id="3.20.20.70">
    <property type="entry name" value="Aldolase class I"/>
    <property type="match status" value="1"/>
</dbReference>
<feature type="active site" description="Schiff-base intermediate with substrate" evidence="5">
    <location>
        <position position="190"/>
    </location>
</feature>
<dbReference type="SMART" id="SM01130">
    <property type="entry name" value="DHDPS"/>
    <property type="match status" value="1"/>
</dbReference>
<dbReference type="SUPFAM" id="SSF51569">
    <property type="entry name" value="Aldolase"/>
    <property type="match status" value="1"/>
</dbReference>
<proteinExistence type="inferred from homology"/>
<dbReference type="InterPro" id="IPR013785">
    <property type="entry name" value="Aldolase_TIM"/>
</dbReference>
<sequence>MSSPVMIINLGDTLSVEAGWVMILIKAEQLHGVHVALATPIDPATGDLDPAGLSRLLDRVVGGGIDAICPTGSTGEGPRLTRAQRLAVLQSVRERVGPGRIVVPAASSLNLPDAVAEVAALAAAGASAVLLAPSPYYPQAPGEVLAWYRTVAERTGCPLVLYNIPAMTKISIAPAAVAELAALPNVIGIKDSSRDVEYLQQVLHATAGADFAVLTGSDTLQLVSLVAGAHGMIAAGMNLVPRLGRAVHDAVAAGDLDTARRAQRELTAIVTACRVGQSPAGWKAALAWAGLCSDALVPPAAALSAEVRADLGAALDRLVRSA</sequence>
<dbReference type="GO" id="GO:0008840">
    <property type="term" value="F:4-hydroxy-tetrahydrodipicolinate synthase activity"/>
    <property type="evidence" value="ECO:0007669"/>
    <property type="project" value="TreeGrafter"/>
</dbReference>
<evidence type="ECO:0000256" key="5">
    <source>
        <dbReference type="PIRSR" id="PIRSR001365-1"/>
    </source>
</evidence>
<dbReference type="PRINTS" id="PR00146">
    <property type="entry name" value="DHPICSNTHASE"/>
</dbReference>
<comment type="similarity">
    <text evidence="1 4">Belongs to the DapA family.</text>
</comment>
<evidence type="ECO:0000256" key="6">
    <source>
        <dbReference type="PIRSR" id="PIRSR001365-2"/>
    </source>
</evidence>
<evidence type="ECO:0000313" key="8">
    <source>
        <dbReference type="Proteomes" id="UP000569914"/>
    </source>
</evidence>